<keyword evidence="1" id="KW-0418">Kinase</keyword>
<proteinExistence type="predicted"/>
<sequence length="152" mass="17706">MRTELRIPSDLKFLAVIEDWLLGALRLELGDWGEWPKWESRLRLVIVEAYSNVVRHAHQDRPQTPVCLRLELTPERLHIEVWDQGQGFDLSTYLLPTPDLRQEGGYGWMILNRLMDKVEYQVKVQGQGNCLRLEAHLPVDQRSPSLSLPRTP</sequence>
<reference evidence="3" key="1">
    <citation type="submission" date="2014-11" db="EMBL/GenBank/DDBJ databases">
        <authorList>
            <person name="Malar M.C."/>
            <person name="Sen D."/>
            <person name="Tripathy S."/>
        </authorList>
    </citation>
    <scope>NUCLEOTIDE SEQUENCE</scope>
    <source>
        <strain evidence="3">BDU141951</strain>
    </source>
</reference>
<dbReference type="PANTHER" id="PTHR35526">
    <property type="entry name" value="ANTI-SIGMA-F FACTOR RSBW-RELATED"/>
    <property type="match status" value="1"/>
</dbReference>
<name>A0A0C1YMK0_9CYAN</name>
<keyword evidence="3" id="KW-0067">ATP-binding</keyword>
<organism evidence="3">
    <name type="scientific">Lyngbya confervoides BDU141951</name>
    <dbReference type="NCBI Taxonomy" id="1574623"/>
    <lineage>
        <taxon>Bacteria</taxon>
        <taxon>Bacillati</taxon>
        <taxon>Cyanobacteriota</taxon>
        <taxon>Cyanophyceae</taxon>
        <taxon>Oscillatoriophycideae</taxon>
        <taxon>Oscillatoriales</taxon>
        <taxon>Microcoleaceae</taxon>
        <taxon>Lyngbya</taxon>
    </lineage>
</organism>
<keyword evidence="1" id="KW-0808">Transferase</keyword>
<keyword evidence="3" id="KW-0547">Nucleotide-binding</keyword>
<evidence type="ECO:0000259" key="2">
    <source>
        <dbReference type="Pfam" id="PF13581"/>
    </source>
</evidence>
<keyword evidence="1" id="KW-0723">Serine/threonine-protein kinase</keyword>
<dbReference type="GO" id="GO:0004674">
    <property type="term" value="F:protein serine/threonine kinase activity"/>
    <property type="evidence" value="ECO:0007669"/>
    <property type="project" value="UniProtKB-KW"/>
</dbReference>
<dbReference type="CDD" id="cd16936">
    <property type="entry name" value="HATPase_RsbW-like"/>
    <property type="match status" value="1"/>
</dbReference>
<evidence type="ECO:0000256" key="1">
    <source>
        <dbReference type="ARBA" id="ARBA00022527"/>
    </source>
</evidence>
<dbReference type="InterPro" id="IPR003594">
    <property type="entry name" value="HATPase_dom"/>
</dbReference>
<dbReference type="Gene3D" id="3.30.565.10">
    <property type="entry name" value="Histidine kinase-like ATPase, C-terminal domain"/>
    <property type="match status" value="1"/>
</dbReference>
<dbReference type="AlphaFoldDB" id="A0A0C1YMK0"/>
<dbReference type="InterPro" id="IPR050267">
    <property type="entry name" value="Anti-sigma-factor_SerPK"/>
</dbReference>
<dbReference type="InterPro" id="IPR036890">
    <property type="entry name" value="HATPase_C_sf"/>
</dbReference>
<dbReference type="Pfam" id="PF13581">
    <property type="entry name" value="HATPase_c_2"/>
    <property type="match status" value="1"/>
</dbReference>
<feature type="domain" description="Histidine kinase/HSP90-like ATPase" evidence="2">
    <location>
        <begin position="40"/>
        <end position="133"/>
    </location>
</feature>
<evidence type="ECO:0000313" key="3">
    <source>
        <dbReference type="EMBL" id="NEV69466.1"/>
    </source>
</evidence>
<dbReference type="PANTHER" id="PTHR35526:SF3">
    <property type="entry name" value="ANTI-SIGMA-F FACTOR RSBW"/>
    <property type="match status" value="1"/>
</dbReference>
<protein>
    <submittedName>
        <fullName evidence="3">ATP-binding protein</fullName>
    </submittedName>
</protein>
<accession>A0A0C1YMK0</accession>
<dbReference type="EMBL" id="JTHE02000003">
    <property type="protein sequence ID" value="NEV69466.1"/>
    <property type="molecule type" value="Genomic_DNA"/>
</dbReference>
<gene>
    <name evidence="3" type="ORF">QQ91_020425</name>
</gene>
<dbReference type="SUPFAM" id="SSF55874">
    <property type="entry name" value="ATPase domain of HSP90 chaperone/DNA topoisomerase II/histidine kinase"/>
    <property type="match status" value="1"/>
</dbReference>
<reference evidence="3" key="3">
    <citation type="submission" date="2020-02" db="EMBL/GenBank/DDBJ databases">
        <authorList>
            <person name="Sarangi A.N."/>
            <person name="Ghosh S."/>
            <person name="Mukherjee M."/>
            <person name="Tripathy S."/>
        </authorList>
    </citation>
    <scope>NUCLEOTIDE SEQUENCE</scope>
    <source>
        <strain evidence="3">BDU141951</strain>
    </source>
</reference>
<reference evidence="3" key="2">
    <citation type="journal article" date="2015" name="Genome Announc.">
        <title>Draft Genome Sequence of Filamentous Marine Cyanobacterium Lyngbya confervoides Strain BDU141951.</title>
        <authorList>
            <person name="Chandrababunaidu M.M."/>
            <person name="Sen D."/>
            <person name="Tripathy S."/>
        </authorList>
    </citation>
    <scope>NUCLEOTIDE SEQUENCE</scope>
    <source>
        <strain evidence="3">BDU141951</strain>
    </source>
</reference>
<comment type="caution">
    <text evidence="3">The sequence shown here is derived from an EMBL/GenBank/DDBJ whole genome shotgun (WGS) entry which is preliminary data.</text>
</comment>
<dbReference type="GO" id="GO:0005524">
    <property type="term" value="F:ATP binding"/>
    <property type="evidence" value="ECO:0007669"/>
    <property type="project" value="UniProtKB-KW"/>
</dbReference>